<dbReference type="EC" id="4.2.2.n1" evidence="5"/>
<reference evidence="5 6" key="1">
    <citation type="submission" date="2023-08" db="EMBL/GenBank/DDBJ databases">
        <title>Implementing the SeqCode for naming new Mesorhizobium species isolated from Vachellia karroo root nodules.</title>
        <authorList>
            <person name="Van Lill M."/>
        </authorList>
    </citation>
    <scope>NUCLEOTIDE SEQUENCE [LARGE SCALE GENOMIC DNA]</scope>
    <source>
        <strain evidence="5 6">VK22B</strain>
    </source>
</reference>
<evidence type="ECO:0000259" key="4">
    <source>
        <dbReference type="Pfam" id="PF01464"/>
    </source>
</evidence>
<evidence type="ECO:0000256" key="2">
    <source>
        <dbReference type="ARBA" id="ARBA00009387"/>
    </source>
</evidence>
<name>A0ABU4Z0D9_9HYPH</name>
<evidence type="ECO:0000256" key="3">
    <source>
        <dbReference type="SAM" id="SignalP"/>
    </source>
</evidence>
<keyword evidence="5" id="KW-0456">Lyase</keyword>
<gene>
    <name evidence="5" type="ORF">RFN29_13170</name>
</gene>
<keyword evidence="6" id="KW-1185">Reference proteome</keyword>
<dbReference type="EMBL" id="JAVIJC010000011">
    <property type="protein sequence ID" value="MDX8492528.1"/>
    <property type="molecule type" value="Genomic_DNA"/>
</dbReference>
<protein>
    <submittedName>
        <fullName evidence="5">Lytic transglycosylase domain-containing protein</fullName>
        <ecNumber evidence="5">4.2.2.n1</ecNumber>
    </submittedName>
</protein>
<feature type="signal peptide" evidence="3">
    <location>
        <begin position="1"/>
        <end position="21"/>
    </location>
</feature>
<proteinExistence type="inferred from homology"/>
<evidence type="ECO:0000256" key="1">
    <source>
        <dbReference type="ARBA" id="ARBA00007734"/>
    </source>
</evidence>
<comment type="caution">
    <text evidence="5">The sequence shown here is derived from an EMBL/GenBank/DDBJ whole genome shotgun (WGS) entry which is preliminary data.</text>
</comment>
<dbReference type="CDD" id="cd00254">
    <property type="entry name" value="LT-like"/>
    <property type="match status" value="1"/>
</dbReference>
<dbReference type="GO" id="GO:0016829">
    <property type="term" value="F:lyase activity"/>
    <property type="evidence" value="ECO:0007669"/>
    <property type="project" value="UniProtKB-KW"/>
</dbReference>
<dbReference type="InterPro" id="IPR023346">
    <property type="entry name" value="Lysozyme-like_dom_sf"/>
</dbReference>
<feature type="domain" description="Transglycosylase SLT" evidence="4">
    <location>
        <begin position="43"/>
        <end position="138"/>
    </location>
</feature>
<dbReference type="PANTHER" id="PTHR37423">
    <property type="entry name" value="SOLUBLE LYTIC MUREIN TRANSGLYCOSYLASE-RELATED"/>
    <property type="match status" value="1"/>
</dbReference>
<dbReference type="Pfam" id="PF01464">
    <property type="entry name" value="SLT"/>
    <property type="match status" value="1"/>
</dbReference>
<dbReference type="Proteomes" id="UP001271249">
    <property type="component" value="Unassembled WGS sequence"/>
</dbReference>
<sequence length="239" mass="25459">MTRRIALLLVSGLAIASPALSVDVVQAGSIARPSARDAYAGFIAEAAMRFRLPAAWICAILQAESAGDPRATSRKGATGLMQVMPDTWADLSIRYRLGRDPYDPHDNIIAGAAYIRELLDRFGSPGWIAGYNTGPGSYEASLSGSPLPQETRAYLAVVLSEIGASATASPPTLASADPLAWTRAPLFIAQPDRRSTANLLLPERPRDDAPNSAFARDVSAIEPQSRSLFVALTKERNAP</sequence>
<dbReference type="SUPFAM" id="SSF53955">
    <property type="entry name" value="Lysozyme-like"/>
    <property type="match status" value="1"/>
</dbReference>
<dbReference type="PANTHER" id="PTHR37423:SF2">
    <property type="entry name" value="MEMBRANE-BOUND LYTIC MUREIN TRANSGLYCOSYLASE C"/>
    <property type="match status" value="1"/>
</dbReference>
<comment type="similarity">
    <text evidence="1">Belongs to the transglycosylase Slt family.</text>
</comment>
<dbReference type="RefSeq" id="WP_320277459.1">
    <property type="nucleotide sequence ID" value="NZ_JAVIJB010000008.1"/>
</dbReference>
<keyword evidence="3" id="KW-0732">Signal</keyword>
<comment type="similarity">
    <text evidence="2">Belongs to the virb1 family.</text>
</comment>
<dbReference type="InterPro" id="IPR008258">
    <property type="entry name" value="Transglycosylase_SLT_dom_1"/>
</dbReference>
<evidence type="ECO:0000313" key="5">
    <source>
        <dbReference type="EMBL" id="MDX8492528.1"/>
    </source>
</evidence>
<evidence type="ECO:0000313" key="6">
    <source>
        <dbReference type="Proteomes" id="UP001271249"/>
    </source>
</evidence>
<accession>A0ABU4Z0D9</accession>
<feature type="chain" id="PRO_5045804624" evidence="3">
    <location>
        <begin position="22"/>
        <end position="239"/>
    </location>
</feature>
<organism evidence="5 6">
    <name type="scientific">Mesorhizobium captivum</name>
    <dbReference type="NCBI Taxonomy" id="3072319"/>
    <lineage>
        <taxon>Bacteria</taxon>
        <taxon>Pseudomonadati</taxon>
        <taxon>Pseudomonadota</taxon>
        <taxon>Alphaproteobacteria</taxon>
        <taxon>Hyphomicrobiales</taxon>
        <taxon>Phyllobacteriaceae</taxon>
        <taxon>Mesorhizobium</taxon>
    </lineage>
</organism>
<dbReference type="Gene3D" id="1.10.530.10">
    <property type="match status" value="1"/>
</dbReference>